<comment type="caution">
    <text evidence="3">The sequence shown here is derived from an EMBL/GenBank/DDBJ whole genome shotgun (WGS) entry which is preliminary data.</text>
</comment>
<dbReference type="EMBL" id="JAUDFV010000155">
    <property type="protein sequence ID" value="KAL2715593.1"/>
    <property type="molecule type" value="Genomic_DNA"/>
</dbReference>
<organism evidence="3 4">
    <name type="scientific">Vespula squamosa</name>
    <name type="common">Southern yellow jacket</name>
    <name type="synonym">Wasp</name>
    <dbReference type="NCBI Taxonomy" id="30214"/>
    <lineage>
        <taxon>Eukaryota</taxon>
        <taxon>Metazoa</taxon>
        <taxon>Ecdysozoa</taxon>
        <taxon>Arthropoda</taxon>
        <taxon>Hexapoda</taxon>
        <taxon>Insecta</taxon>
        <taxon>Pterygota</taxon>
        <taxon>Neoptera</taxon>
        <taxon>Endopterygota</taxon>
        <taxon>Hymenoptera</taxon>
        <taxon>Apocrita</taxon>
        <taxon>Aculeata</taxon>
        <taxon>Vespoidea</taxon>
        <taxon>Vespidae</taxon>
        <taxon>Vespinae</taxon>
        <taxon>Vespula</taxon>
    </lineage>
</organism>
<keyword evidence="4" id="KW-1185">Reference proteome</keyword>
<keyword evidence="2" id="KW-0472">Membrane</keyword>
<feature type="compositionally biased region" description="Polar residues" evidence="1">
    <location>
        <begin position="267"/>
        <end position="288"/>
    </location>
</feature>
<evidence type="ECO:0000313" key="3">
    <source>
        <dbReference type="EMBL" id="KAL2715593.1"/>
    </source>
</evidence>
<sequence length="319" mass="36558">MTEKRLSLGINVSILLILTIFGILLSLPLKLLLYTNYDAQSHENESDNDTGILSAEAKNKEILESLIDYRKLKRCRRHRYEDQIKSIFYSDYDQNCTYVKVPTKEEEETTNDSFLPVNELVLKVNKRVEEKEEVKEEGKVKEKEKVKNGEEEQESKEIVVAGHILVTMLLASAIAALVEVLRIRFSTDKNKDTSSRGNIVSRKSSTIDLPIQSRFFPREPMKSQRSFELHASIFFASLGYENLTENIMGLPIRFTGERPAPLIRRSSFPTHQANNKRSAPSATGTPNLRMSRRQSAESEEEIGVLITALHHRTRLIRRH</sequence>
<proteinExistence type="predicted"/>
<feature type="region of interest" description="Disordered" evidence="1">
    <location>
        <begin position="266"/>
        <end position="296"/>
    </location>
</feature>
<dbReference type="AlphaFoldDB" id="A0ABD2A4M8"/>
<feature type="compositionally biased region" description="Basic and acidic residues" evidence="1">
    <location>
        <begin position="132"/>
        <end position="150"/>
    </location>
</feature>
<gene>
    <name evidence="3" type="ORF">V1478_015291</name>
</gene>
<reference evidence="3 4" key="1">
    <citation type="journal article" date="2024" name="Ann. Entomol. Soc. Am.">
        <title>Genomic analyses of the southern and eastern yellowjacket wasps (Hymenoptera: Vespidae) reveal evolutionary signatures of social life.</title>
        <authorList>
            <person name="Catto M.A."/>
            <person name="Caine P.B."/>
            <person name="Orr S.E."/>
            <person name="Hunt B.G."/>
            <person name="Goodisman M.A.D."/>
        </authorList>
    </citation>
    <scope>NUCLEOTIDE SEQUENCE [LARGE SCALE GENOMIC DNA]</scope>
    <source>
        <strain evidence="3">233</strain>
        <tissue evidence="3">Head and thorax</tissue>
    </source>
</reference>
<accession>A0ABD2A4M8</accession>
<name>A0ABD2A4M8_VESSQ</name>
<dbReference type="Proteomes" id="UP001607302">
    <property type="component" value="Unassembled WGS sequence"/>
</dbReference>
<evidence type="ECO:0000313" key="4">
    <source>
        <dbReference type="Proteomes" id="UP001607302"/>
    </source>
</evidence>
<keyword evidence="2" id="KW-1133">Transmembrane helix</keyword>
<feature type="transmembrane region" description="Helical" evidence="2">
    <location>
        <begin position="158"/>
        <end position="181"/>
    </location>
</feature>
<evidence type="ECO:0000256" key="1">
    <source>
        <dbReference type="SAM" id="MobiDB-lite"/>
    </source>
</evidence>
<evidence type="ECO:0000256" key="2">
    <source>
        <dbReference type="SAM" id="Phobius"/>
    </source>
</evidence>
<feature type="region of interest" description="Disordered" evidence="1">
    <location>
        <begin position="132"/>
        <end position="152"/>
    </location>
</feature>
<protein>
    <submittedName>
        <fullName evidence="3">Uncharacterized protein</fullName>
    </submittedName>
</protein>
<feature type="transmembrane region" description="Helical" evidence="2">
    <location>
        <begin position="12"/>
        <end position="33"/>
    </location>
</feature>
<keyword evidence="2" id="KW-0812">Transmembrane</keyword>